<proteinExistence type="inferred from homology"/>
<dbReference type="SUPFAM" id="SSF51679">
    <property type="entry name" value="Bacterial luciferase-like"/>
    <property type="match status" value="1"/>
</dbReference>
<comment type="caution">
    <text evidence="8">The sequence shown here is derived from an EMBL/GenBank/DDBJ whole genome shotgun (WGS) entry which is preliminary data.</text>
</comment>
<comment type="similarity">
    <text evidence="5">Belongs to the NtaA/SnaA/DszA monooxygenase family.</text>
</comment>
<evidence type="ECO:0000313" key="9">
    <source>
        <dbReference type="EMBL" id="RKN15983.1"/>
    </source>
</evidence>
<dbReference type="Gene3D" id="3.20.20.30">
    <property type="entry name" value="Luciferase-like domain"/>
    <property type="match status" value="1"/>
</dbReference>
<evidence type="ECO:0000259" key="7">
    <source>
        <dbReference type="Pfam" id="PF00296"/>
    </source>
</evidence>
<dbReference type="InterPro" id="IPR016215">
    <property type="entry name" value="NTA_MOA"/>
</dbReference>
<protein>
    <submittedName>
        <fullName evidence="8">LLM class flavin-dependent oxidoreductase</fullName>
    </submittedName>
</protein>
<keyword evidence="4" id="KW-0503">Monooxygenase</keyword>
<dbReference type="InterPro" id="IPR051260">
    <property type="entry name" value="Diverse_substr_monoxygenases"/>
</dbReference>
<keyword evidence="3" id="KW-0560">Oxidoreductase</keyword>
<evidence type="ECO:0000313" key="10">
    <source>
        <dbReference type="Proteomes" id="UP000268652"/>
    </source>
</evidence>
<dbReference type="RefSeq" id="WP_120699751.1">
    <property type="nucleotide sequence ID" value="NZ_RBDX01000032.1"/>
</dbReference>
<dbReference type="GO" id="GO:0004497">
    <property type="term" value="F:monooxygenase activity"/>
    <property type="evidence" value="ECO:0007669"/>
    <property type="project" value="UniProtKB-KW"/>
</dbReference>
<dbReference type="Proteomes" id="UP000275024">
    <property type="component" value="Unassembled WGS sequence"/>
</dbReference>
<dbReference type="InterPro" id="IPR036661">
    <property type="entry name" value="Luciferase-like_sf"/>
</dbReference>
<dbReference type="GO" id="GO:0016705">
    <property type="term" value="F:oxidoreductase activity, acting on paired donors, with incorporation or reduction of molecular oxygen"/>
    <property type="evidence" value="ECO:0007669"/>
    <property type="project" value="InterPro"/>
</dbReference>
<keyword evidence="1 6" id="KW-0285">Flavoprotein</keyword>
<organism evidence="8 11">
    <name type="scientific">Streptomyces radicis</name>
    <dbReference type="NCBI Taxonomy" id="1750517"/>
    <lineage>
        <taxon>Bacteria</taxon>
        <taxon>Bacillati</taxon>
        <taxon>Actinomycetota</taxon>
        <taxon>Actinomycetes</taxon>
        <taxon>Kitasatosporales</taxon>
        <taxon>Streptomycetaceae</taxon>
        <taxon>Streptomyces</taxon>
    </lineage>
</organism>
<evidence type="ECO:0000256" key="5">
    <source>
        <dbReference type="ARBA" id="ARBA00033748"/>
    </source>
</evidence>
<evidence type="ECO:0000256" key="3">
    <source>
        <dbReference type="ARBA" id="ARBA00023002"/>
    </source>
</evidence>
<dbReference type="EMBL" id="RBDY01000029">
    <property type="protein sequence ID" value="RKN15983.1"/>
    <property type="molecule type" value="Genomic_DNA"/>
</dbReference>
<dbReference type="PIRSF" id="PIRSF000337">
    <property type="entry name" value="NTA_MOA"/>
    <property type="match status" value="1"/>
</dbReference>
<accession>A0A3A9WFC9</accession>
<dbReference type="Proteomes" id="UP000268652">
    <property type="component" value="Unassembled WGS sequence"/>
</dbReference>
<evidence type="ECO:0000256" key="1">
    <source>
        <dbReference type="ARBA" id="ARBA00022630"/>
    </source>
</evidence>
<evidence type="ECO:0000313" key="8">
    <source>
        <dbReference type="EMBL" id="RKN04777.1"/>
    </source>
</evidence>
<dbReference type="Pfam" id="PF00296">
    <property type="entry name" value="Bac_luciferase"/>
    <property type="match status" value="1"/>
</dbReference>
<dbReference type="AlphaFoldDB" id="A0A3A9WFC9"/>
<dbReference type="PANTHER" id="PTHR30011">
    <property type="entry name" value="ALKANESULFONATE MONOOXYGENASE-RELATED"/>
    <property type="match status" value="1"/>
</dbReference>
<evidence type="ECO:0000256" key="4">
    <source>
        <dbReference type="ARBA" id="ARBA00023033"/>
    </source>
</evidence>
<keyword evidence="10" id="KW-1185">Reference proteome</keyword>
<gene>
    <name evidence="9" type="ORF">D7318_26590</name>
    <name evidence="8" type="ORF">D7319_27545</name>
</gene>
<dbReference type="EMBL" id="RBDX01000032">
    <property type="protein sequence ID" value="RKN04777.1"/>
    <property type="molecule type" value="Genomic_DNA"/>
</dbReference>
<feature type="domain" description="Luciferase-like" evidence="7">
    <location>
        <begin position="22"/>
        <end position="260"/>
    </location>
</feature>
<feature type="binding site" evidence="6">
    <location>
        <position position="80"/>
    </location>
    <ligand>
        <name>FMN</name>
        <dbReference type="ChEBI" id="CHEBI:58210"/>
    </ligand>
</feature>
<evidence type="ECO:0000256" key="6">
    <source>
        <dbReference type="PIRSR" id="PIRSR000337-1"/>
    </source>
</evidence>
<sequence length="360" mass="37897">MTLRLSTALDEPGGAADAWGTPRPADHWLALVRRAERAGLDFVTLGDSFAPPSPGGGRLDAVAVLASVAPNTERIGLVPTVTTTHTEPFHTASSIATLDFVSRGRAGWLVDVSTGLDEALAFGRRDPAPPGELWSEAADAAEVAARLWDSWEDDAEIRDVATGRFIDREKLHYIDFEGRAFSVRGPSIVPRPPQGRPPVVVALDERAPGERWELAARHADIVLLTAASPPAVQLARSALDGRVAAAGRDPGAVRLLVAVAIDLAGGGSGGESGDGGGPLRFSGTPESLAVLLADWYAATQADGFHLLPTAPEADLAAVADALVPLLRRRGLLRAGYRGRTLRDHLGLTRPASRYATEVPQ</sequence>
<evidence type="ECO:0000313" key="11">
    <source>
        <dbReference type="Proteomes" id="UP000275024"/>
    </source>
</evidence>
<keyword evidence="2 6" id="KW-0288">FMN</keyword>
<dbReference type="OrthoDB" id="3265338at2"/>
<evidence type="ECO:0000256" key="2">
    <source>
        <dbReference type="ARBA" id="ARBA00022643"/>
    </source>
</evidence>
<dbReference type="InterPro" id="IPR011251">
    <property type="entry name" value="Luciferase-like_dom"/>
</dbReference>
<feature type="binding site" evidence="6">
    <location>
        <position position="47"/>
    </location>
    <ligand>
        <name>FMN</name>
        <dbReference type="ChEBI" id="CHEBI:58210"/>
    </ligand>
</feature>
<dbReference type="PANTHER" id="PTHR30011:SF16">
    <property type="entry name" value="C2H2 FINGER DOMAIN TRANSCRIPTION FACTOR (EUROFUNG)-RELATED"/>
    <property type="match status" value="1"/>
</dbReference>
<reference evidence="10 11" key="1">
    <citation type="submission" date="2018-09" db="EMBL/GenBank/DDBJ databases">
        <title>Streptomyces sp. nov. DS1-2, an endophytic actinomycete isolated from roots of Dendrobium scabrilingue.</title>
        <authorList>
            <person name="Kuncharoen N."/>
            <person name="Kudo T."/>
            <person name="Ohkuma M."/>
            <person name="Yuki M."/>
            <person name="Tanasupawat S."/>
        </authorList>
    </citation>
    <scope>NUCLEOTIDE SEQUENCE [LARGE SCALE GENOMIC DNA]</scope>
    <source>
        <strain evidence="8 11">AZ1-7</strain>
        <strain evidence="9 10">DS1-2</strain>
    </source>
</reference>
<name>A0A3A9WFC9_9ACTN</name>